<comment type="caution">
    <text evidence="2">The sequence shown here is derived from an EMBL/GenBank/DDBJ whole genome shotgun (WGS) entry which is preliminary data.</text>
</comment>
<reference evidence="2 3" key="1">
    <citation type="journal article" date="2019" name="Nat. Commun.">
        <title>The antimicrobial potential of Streptomyces from insect microbiomes.</title>
        <authorList>
            <person name="Chevrette M.G."/>
            <person name="Carlson C.M."/>
            <person name="Ortega H.E."/>
            <person name="Thomas C."/>
            <person name="Ananiev G.E."/>
            <person name="Barns K.J."/>
            <person name="Book A.J."/>
            <person name="Cagnazzo J."/>
            <person name="Carlos C."/>
            <person name="Flanigan W."/>
            <person name="Grubbs K.J."/>
            <person name="Horn H.A."/>
            <person name="Hoffmann F.M."/>
            <person name="Klassen J.L."/>
            <person name="Knack J.J."/>
            <person name="Lewin G.R."/>
            <person name="McDonald B.R."/>
            <person name="Muller L."/>
            <person name="Melo W.G.P."/>
            <person name="Pinto-Tomas A.A."/>
            <person name="Schmitz A."/>
            <person name="Wendt-Pienkowski E."/>
            <person name="Wildman S."/>
            <person name="Zhao M."/>
            <person name="Zhang F."/>
            <person name="Bugni T.S."/>
            <person name="Andes D.R."/>
            <person name="Pupo M.T."/>
            <person name="Currie C.R."/>
        </authorList>
    </citation>
    <scope>NUCLEOTIDE SEQUENCE [LARGE SCALE GENOMIC DNA]</scope>
    <source>
        <strain evidence="2 3">SID5840</strain>
    </source>
</reference>
<name>A0A7K2IYX3_9ACTN</name>
<dbReference type="PROSITE" id="PS50837">
    <property type="entry name" value="NACHT"/>
    <property type="match status" value="1"/>
</dbReference>
<dbReference type="Proteomes" id="UP000467124">
    <property type="component" value="Unassembled WGS sequence"/>
</dbReference>
<dbReference type="RefSeq" id="WP_161111941.1">
    <property type="nucleotide sequence ID" value="NZ_WWHY01000001.1"/>
</dbReference>
<protein>
    <submittedName>
        <fullName evidence="2">NACHT domain-containing protein</fullName>
    </submittedName>
</protein>
<proteinExistence type="predicted"/>
<dbReference type="InterPro" id="IPR027417">
    <property type="entry name" value="P-loop_NTPase"/>
</dbReference>
<feature type="domain" description="NACHT" evidence="1">
    <location>
        <begin position="268"/>
        <end position="601"/>
    </location>
</feature>
<dbReference type="InterPro" id="IPR007111">
    <property type="entry name" value="NACHT_NTPase"/>
</dbReference>
<dbReference type="Gene3D" id="3.40.50.300">
    <property type="entry name" value="P-loop containing nucleotide triphosphate hydrolases"/>
    <property type="match status" value="1"/>
</dbReference>
<evidence type="ECO:0000313" key="3">
    <source>
        <dbReference type="Proteomes" id="UP000467124"/>
    </source>
</evidence>
<dbReference type="Pfam" id="PF05729">
    <property type="entry name" value="NACHT"/>
    <property type="match status" value="1"/>
</dbReference>
<sequence>MFEAALKVGVAVVKAACGIWIGNPLAESAATTVTDIVREKVTGKREQRRLERRFAEIEESIAERMLGYLDHEFRGLAENEREAAVLAVADTFERAGLTDRTLFEQDLDPLYLERYLRAKVPRATRDLSAVAVALYDRVLPESCAYVMATLTTLPRFQAGAFTELLRRERLVLDHLEELLDRIPREEVRAGRERDAEAAFLTAYRRKAAERWDVLELFGTEAGTRRYPLSTAYLSLRVAGEWREEDPFDHEPLFPTGDLRVEQVLARHRRTFLRGPAGSGKTTLLRWVGVRAGQGDFPDPMSSWNGLVPFLVPLREYVGAPLPEPADLVRHTGRHLADQAPEGWATEVLSRGLGVVLVDGVDELPGGEREAARRWLQGLIADFPDCRYVVTTRPGAASETWLETDGFVNAELQPLTDEDVRSFVHHWHEAVRGEVAEEAERALLARYETELTRKVLGRGHLRSIASTPLLCALSCALHRDRHTSLPRDRMEVYEAALTMLLKERDHQRGVPGVDLSRRELVLLLQELARWLIVNGSSDAPIATARRQIARALASMHHIAEEPEEVFGHLLVRSGLLQSPAVDRVSFLHRTFEEYLAAKAFVEEDSLPLLVRHAHDDQWHEVLVMAAGHASPAQREELVAGLLERADRVKSHRDRLLLAAFACLETSPQLARRLREEVEEKVRSILPPRTKEHVHALTLVGESVLPLLAEAPPKNARQAAKVIDTASLIGGPESIPIIERALPFRGYGVFLAAQNAWKRGASKELAKAILKDTVKNYNYAFTIQARHLDIAIDHLKQDVNHYFIEGIEGDSIDPISHIDKLSTLFLGTPPGRHWKNVDLSPLQELDQIQQFSTSQSVTTSKIFHLKNNPLKIIQLNRPDLIEDIDTLSQFDELNNLSLIDSLPAPPLSNLLTNKGLHLSLRNQQAATNLRHLNSIPNQINSLGLTDLPNLEEIEDLASQQSLTRFCYYGDINQSINLAPLKELPLLEVLQISQDIIKTHQAAATITSMDSIKFFQVIHGSEIARLPSWILDMPNLNTLSVHGTGPVDLRELTGAKNLKIEISMLKHRPVIGSEKIGSGSRVVYEHFPPAVSRKSRRGRTRPTDR</sequence>
<dbReference type="PANTHER" id="PTHR46844:SF1">
    <property type="entry name" value="SLR5058 PROTEIN"/>
    <property type="match status" value="1"/>
</dbReference>
<dbReference type="Pfam" id="PF22733">
    <property type="entry name" value="NNH1"/>
    <property type="match status" value="1"/>
</dbReference>
<gene>
    <name evidence="2" type="ORF">GTW20_23685</name>
</gene>
<dbReference type="EMBL" id="WWHY01000001">
    <property type="protein sequence ID" value="MYR35178.1"/>
    <property type="molecule type" value="Genomic_DNA"/>
</dbReference>
<evidence type="ECO:0000313" key="2">
    <source>
        <dbReference type="EMBL" id="MYR35178.1"/>
    </source>
</evidence>
<dbReference type="AlphaFoldDB" id="A0A7K2IYX3"/>
<dbReference type="PANTHER" id="PTHR46844">
    <property type="entry name" value="SLR5058 PROTEIN"/>
    <property type="match status" value="1"/>
</dbReference>
<organism evidence="2 3">
    <name type="scientific">Nocardiopsis alba</name>
    <dbReference type="NCBI Taxonomy" id="53437"/>
    <lineage>
        <taxon>Bacteria</taxon>
        <taxon>Bacillati</taxon>
        <taxon>Actinomycetota</taxon>
        <taxon>Actinomycetes</taxon>
        <taxon>Streptosporangiales</taxon>
        <taxon>Nocardiopsidaceae</taxon>
        <taxon>Nocardiopsis</taxon>
    </lineage>
</organism>
<dbReference type="InterPro" id="IPR054547">
    <property type="entry name" value="NNH1"/>
</dbReference>
<dbReference type="SUPFAM" id="SSF52540">
    <property type="entry name" value="P-loop containing nucleoside triphosphate hydrolases"/>
    <property type="match status" value="1"/>
</dbReference>
<evidence type="ECO:0000259" key="1">
    <source>
        <dbReference type="PROSITE" id="PS50837"/>
    </source>
</evidence>
<accession>A0A7K2IYX3</accession>